<sequence length="1409" mass="159711">MEIVIAVVAKISEYLVEPVVRPAGYLIYYNRNVSTLNSQVEELGHARSRLQHRVEAARWNGELIHDDVHSWLTKVNEINGQVETFQNEVKENKGCLGGWCQNPISRYSLSRKAKKRTEVVNELHAKGISFSSVSYPPLPSGMVTTDVKGFADFQSRKSIMKDIMAALKDDNIHSIGICGLGGVGKTTTAKEVGNRAKVEKLFDATAMAVVSQTQDITKIQDAIANMLGLQLKSWESSCEERANRLRARLMDGTRNLVILDDVWARLDLDAVGIPIGDDCKGCRVMITSRNEQVCKFMKTCKNFTMGVLSDPEAWSLFKEMAGNSIESDPQLKPIAEDVVKECGGLPIAIVTVGRALESEEKHTWEDARRELKMPRPGNIPEMLEDVYQSLKWSYDSLKTQDAKSFLLVCSMFPEDADIRVEDLVIYGMGLGLFKDIDALAEARNRVKRLVDQLKRCFLLLDGEWEDYVSMHDVVHDVIRYIATTEGADKQYAVIPPPKSSIEIHELPDRLDCPKLELLRVGNGSKDLKIPGNHLFKEMKELRVLCTRRVAFIPTSSLSFLTKLRTLALQDCGLLENISVIGEMQELRTLSLKNSSIEELPQEMGKLMHLRLLDLTGCHLKIVSLGVISSLFRLEELYLEYSGLRWVVEGEGKEKNEVNLAELLSLSNLIALESHLPTVKFPPSINILFEKLERFQISICPYEIKWREEFQLQLELDTKISVDSGIEVLLKKIETLHLQLKGMKNVLNDLTRESLEQLKSLKLEYCEGLEYLIDTVDLDLHSICFPLLESLKIISVQNLKMICDGQLSEGSFGKLRYIEVGRCDMLENLFSQSIARGLVQLEVLKIGRCKMIDEIVATESGEHVEATNKIRFPKLRELTFENLPSIIGFCKKIDEIEFPQLSTLYLRDLPKLKSLCANSLASKGNHGIATQHLFNEKVMSLCELRSMEVYSCNNLLNVFSSNLVQSLQNLDQLEVENCDSLELVFDFVGINIEEGRATSVLTCLKNLKLVCLPKLTRLWKNAPPQIQGFQSLLSVEVGDCPSLKNIFTPSIARLLVKLEELQVSNCAIMEIVGKDEEDGEENEDVTKLIVFPQLNSLRLENLPDLVSFGPESYTFEWPALKELSFNNVNMKVFIPVFLGAQKQRTIDAKSHQEQQIKFPNLEVLRLAGEEWIRDCQLQEELTIEKCENSKAIDVGSGEILPQVNLHTHIHHLFNEKVAFPSLKDLSLDGMNKLNEIWCEMDHKGIRGFQNLKSLRVFCCGSLRDVFNPSMARGLLHLERLHIGYCEMMEEIVVKGENEKEDGMDTIKIPQLKRLELYGLPNLTSFCQGLYAFDLPLLENVIINDCPKMKTFSFGSLSTPMLQRVQEIFLGKSCWMDNLNNTVQQLFKRKKLEENQEIEPHEQLVVEDEET</sequence>
<dbReference type="InterPro" id="IPR057135">
    <property type="entry name" value="At4g27190-like_LRR"/>
</dbReference>
<keyword evidence="2" id="KW-0433">Leucine-rich repeat</keyword>
<dbReference type="FunFam" id="3.40.50.300:FF:001091">
    <property type="entry name" value="Probable disease resistance protein At1g61300"/>
    <property type="match status" value="1"/>
</dbReference>
<keyword evidence="5" id="KW-0067">ATP-binding</keyword>
<dbReference type="InterPro" id="IPR042197">
    <property type="entry name" value="Apaf_helical"/>
</dbReference>
<reference evidence="8 9" key="1">
    <citation type="journal article" date="2024" name="Plant J.">
        <title>Genome sequences and population genomics reveal climatic adaptation and genomic divergence between two closely related sweetgum species.</title>
        <authorList>
            <person name="Xu W.Q."/>
            <person name="Ren C.Q."/>
            <person name="Zhang X.Y."/>
            <person name="Comes H.P."/>
            <person name="Liu X.H."/>
            <person name="Li Y.G."/>
            <person name="Kettle C.J."/>
            <person name="Jalonen R."/>
            <person name="Gaisberger H."/>
            <person name="Ma Y.Z."/>
            <person name="Qiu Y.X."/>
        </authorList>
    </citation>
    <scope>NUCLEOTIDE SEQUENCE [LARGE SCALE GENOMIC DNA]</scope>
    <source>
        <strain evidence="8">Hangzhou</strain>
    </source>
</reference>
<keyword evidence="4" id="KW-0611">Plant defense</keyword>
<evidence type="ECO:0000313" key="9">
    <source>
        <dbReference type="Proteomes" id="UP001415857"/>
    </source>
</evidence>
<dbReference type="Proteomes" id="UP001415857">
    <property type="component" value="Unassembled WGS sequence"/>
</dbReference>
<dbReference type="InterPro" id="IPR027417">
    <property type="entry name" value="P-loop_NTPase"/>
</dbReference>
<dbReference type="Gene3D" id="3.80.10.10">
    <property type="entry name" value="Ribonuclease Inhibitor"/>
    <property type="match status" value="4"/>
</dbReference>
<dbReference type="GO" id="GO:0006952">
    <property type="term" value="P:defense response"/>
    <property type="evidence" value="ECO:0007669"/>
    <property type="project" value="UniProtKB-KW"/>
</dbReference>
<proteinExistence type="inferred from homology"/>
<evidence type="ECO:0000313" key="8">
    <source>
        <dbReference type="EMBL" id="KAK9290792.1"/>
    </source>
</evidence>
<gene>
    <name evidence="8" type="ORF">L1049_008970</name>
</gene>
<dbReference type="InterPro" id="IPR036388">
    <property type="entry name" value="WH-like_DNA-bd_sf"/>
</dbReference>
<dbReference type="SUPFAM" id="SSF52540">
    <property type="entry name" value="P-loop containing nucleoside triphosphate hydrolases"/>
    <property type="match status" value="1"/>
</dbReference>
<organism evidence="8 9">
    <name type="scientific">Liquidambar formosana</name>
    <name type="common">Formosan gum</name>
    <dbReference type="NCBI Taxonomy" id="63359"/>
    <lineage>
        <taxon>Eukaryota</taxon>
        <taxon>Viridiplantae</taxon>
        <taxon>Streptophyta</taxon>
        <taxon>Embryophyta</taxon>
        <taxon>Tracheophyta</taxon>
        <taxon>Spermatophyta</taxon>
        <taxon>Magnoliopsida</taxon>
        <taxon>eudicotyledons</taxon>
        <taxon>Gunneridae</taxon>
        <taxon>Pentapetalae</taxon>
        <taxon>Saxifragales</taxon>
        <taxon>Altingiaceae</taxon>
        <taxon>Liquidambar</taxon>
    </lineage>
</organism>
<comment type="caution">
    <text evidence="8">The sequence shown here is derived from an EMBL/GenBank/DDBJ whole genome shotgun (WGS) entry which is preliminary data.</text>
</comment>
<dbReference type="EMBL" id="JBBPBK010000002">
    <property type="protein sequence ID" value="KAK9290792.1"/>
    <property type="molecule type" value="Genomic_DNA"/>
</dbReference>
<evidence type="ECO:0008006" key="10">
    <source>
        <dbReference type="Google" id="ProtNLM"/>
    </source>
</evidence>
<comment type="similarity">
    <text evidence="1">Belongs to the disease resistance NB-LRR family.</text>
</comment>
<feature type="domain" description="Disease resistance protein At4g27190-like leucine-rich repeats" evidence="7">
    <location>
        <begin position="1178"/>
        <end position="1285"/>
    </location>
</feature>
<evidence type="ECO:0000256" key="4">
    <source>
        <dbReference type="ARBA" id="ARBA00022821"/>
    </source>
</evidence>
<feature type="domain" description="NB-ARC" evidence="6">
    <location>
        <begin position="159"/>
        <end position="322"/>
    </location>
</feature>
<dbReference type="InterPro" id="IPR050905">
    <property type="entry name" value="Plant_NBS-LRR"/>
</dbReference>
<dbReference type="Gene3D" id="1.10.8.430">
    <property type="entry name" value="Helical domain of apoptotic protease-activating factors"/>
    <property type="match status" value="1"/>
</dbReference>
<evidence type="ECO:0000259" key="7">
    <source>
        <dbReference type="Pfam" id="PF23247"/>
    </source>
</evidence>
<dbReference type="InterPro" id="IPR032675">
    <property type="entry name" value="LRR_dom_sf"/>
</dbReference>
<evidence type="ECO:0000256" key="1">
    <source>
        <dbReference type="ARBA" id="ARBA00008894"/>
    </source>
</evidence>
<dbReference type="GO" id="GO:0005524">
    <property type="term" value="F:ATP binding"/>
    <property type="evidence" value="ECO:0007669"/>
    <property type="project" value="UniProtKB-KW"/>
</dbReference>
<name>A0AAP0SA92_LIQFO</name>
<dbReference type="SUPFAM" id="SSF52058">
    <property type="entry name" value="L domain-like"/>
    <property type="match status" value="2"/>
</dbReference>
<dbReference type="PANTHER" id="PTHR33463:SF198">
    <property type="entry name" value="RPP4C3"/>
    <property type="match status" value="1"/>
</dbReference>
<protein>
    <recommendedName>
        <fullName evidence="10">NB-ARC domain-containing protein</fullName>
    </recommendedName>
</protein>
<dbReference type="Gene3D" id="3.40.50.300">
    <property type="entry name" value="P-loop containing nucleotide triphosphate hydrolases"/>
    <property type="match status" value="1"/>
</dbReference>
<evidence type="ECO:0000256" key="2">
    <source>
        <dbReference type="ARBA" id="ARBA00022614"/>
    </source>
</evidence>
<dbReference type="Gene3D" id="1.10.10.10">
    <property type="entry name" value="Winged helix-like DNA-binding domain superfamily/Winged helix DNA-binding domain"/>
    <property type="match status" value="1"/>
</dbReference>
<evidence type="ECO:0000256" key="5">
    <source>
        <dbReference type="ARBA" id="ARBA00022840"/>
    </source>
</evidence>
<evidence type="ECO:0000259" key="6">
    <source>
        <dbReference type="Pfam" id="PF00931"/>
    </source>
</evidence>
<dbReference type="GO" id="GO:0043531">
    <property type="term" value="F:ADP binding"/>
    <property type="evidence" value="ECO:0007669"/>
    <property type="project" value="InterPro"/>
</dbReference>
<evidence type="ECO:0000256" key="3">
    <source>
        <dbReference type="ARBA" id="ARBA00022737"/>
    </source>
</evidence>
<dbReference type="Pfam" id="PF00931">
    <property type="entry name" value="NB-ARC"/>
    <property type="match status" value="1"/>
</dbReference>
<feature type="domain" description="Disease resistance protein At4g27190-like leucine-rich repeats" evidence="7">
    <location>
        <begin position="938"/>
        <end position="1066"/>
    </location>
</feature>
<feature type="domain" description="Disease resistance protein At4g27190-like leucine-rich repeats" evidence="7">
    <location>
        <begin position="788"/>
        <end position="921"/>
    </location>
</feature>
<dbReference type="InterPro" id="IPR002182">
    <property type="entry name" value="NB-ARC"/>
</dbReference>
<dbReference type="PANTHER" id="PTHR33463">
    <property type="entry name" value="NB-ARC DOMAIN-CONTAINING PROTEIN-RELATED"/>
    <property type="match status" value="1"/>
</dbReference>
<dbReference type="Pfam" id="PF23247">
    <property type="entry name" value="LRR_RPS2"/>
    <property type="match status" value="3"/>
</dbReference>
<dbReference type="PRINTS" id="PR00364">
    <property type="entry name" value="DISEASERSIST"/>
</dbReference>
<keyword evidence="5" id="KW-0547">Nucleotide-binding</keyword>
<keyword evidence="9" id="KW-1185">Reference proteome</keyword>
<keyword evidence="3" id="KW-0677">Repeat</keyword>
<accession>A0AAP0SA92</accession>